<reference evidence="4" key="1">
    <citation type="journal article" date="2020" name="Stud. Mycol.">
        <title>101 Dothideomycetes genomes: a test case for predicting lifestyles and emergence of pathogens.</title>
        <authorList>
            <person name="Haridas S."/>
            <person name="Albert R."/>
            <person name="Binder M."/>
            <person name="Bloem J."/>
            <person name="Labutti K."/>
            <person name="Salamov A."/>
            <person name="Andreopoulos B."/>
            <person name="Baker S."/>
            <person name="Barry K."/>
            <person name="Bills G."/>
            <person name="Bluhm B."/>
            <person name="Cannon C."/>
            <person name="Castanera R."/>
            <person name="Culley D."/>
            <person name="Daum C."/>
            <person name="Ezra D."/>
            <person name="Gonzalez J."/>
            <person name="Henrissat B."/>
            <person name="Kuo A."/>
            <person name="Liang C."/>
            <person name="Lipzen A."/>
            <person name="Lutzoni F."/>
            <person name="Magnuson J."/>
            <person name="Mondo S."/>
            <person name="Nolan M."/>
            <person name="Ohm R."/>
            <person name="Pangilinan J."/>
            <person name="Park H.-J."/>
            <person name="Ramirez L."/>
            <person name="Alfaro M."/>
            <person name="Sun H."/>
            <person name="Tritt A."/>
            <person name="Yoshinaga Y."/>
            <person name="Zwiers L.-H."/>
            <person name="Turgeon B."/>
            <person name="Goodwin S."/>
            <person name="Spatafora J."/>
            <person name="Crous P."/>
            <person name="Grigoriev I."/>
        </authorList>
    </citation>
    <scope>NUCLEOTIDE SEQUENCE</scope>
    <source>
        <strain evidence="4">CBS 480.64</strain>
    </source>
</reference>
<dbReference type="Proteomes" id="UP000799421">
    <property type="component" value="Unassembled WGS sequence"/>
</dbReference>
<feature type="compositionally biased region" description="Basic residues" evidence="3">
    <location>
        <begin position="1010"/>
        <end position="1022"/>
    </location>
</feature>
<dbReference type="SUPFAM" id="SSF48452">
    <property type="entry name" value="TPR-like"/>
    <property type="match status" value="1"/>
</dbReference>
<dbReference type="EMBL" id="MU005959">
    <property type="protein sequence ID" value="KAF2863706.1"/>
    <property type="molecule type" value="Genomic_DNA"/>
</dbReference>
<evidence type="ECO:0000256" key="1">
    <source>
        <dbReference type="ARBA" id="ARBA00022737"/>
    </source>
</evidence>
<feature type="compositionally biased region" description="Basic residues" evidence="3">
    <location>
        <begin position="660"/>
        <end position="673"/>
    </location>
</feature>
<evidence type="ECO:0000313" key="4">
    <source>
        <dbReference type="EMBL" id="KAF2863706.1"/>
    </source>
</evidence>
<dbReference type="GO" id="GO:0042802">
    <property type="term" value="F:identical protein binding"/>
    <property type="evidence" value="ECO:0007669"/>
    <property type="project" value="InterPro"/>
</dbReference>
<feature type="compositionally biased region" description="Polar residues" evidence="3">
    <location>
        <begin position="976"/>
        <end position="987"/>
    </location>
</feature>
<keyword evidence="5" id="KW-1185">Reference proteome</keyword>
<dbReference type="InterPro" id="IPR011990">
    <property type="entry name" value="TPR-like_helical_dom_sf"/>
</dbReference>
<dbReference type="PANTHER" id="PTHR45641">
    <property type="entry name" value="TETRATRICOPEPTIDE REPEAT PROTEIN (AFU_ORTHOLOGUE AFUA_6G03870)"/>
    <property type="match status" value="1"/>
</dbReference>
<feature type="compositionally biased region" description="Polar residues" evidence="3">
    <location>
        <begin position="587"/>
        <end position="598"/>
    </location>
</feature>
<feature type="compositionally biased region" description="Polar residues" evidence="3">
    <location>
        <begin position="769"/>
        <end position="780"/>
    </location>
</feature>
<feature type="compositionally biased region" description="Basic and acidic residues" evidence="3">
    <location>
        <begin position="960"/>
        <end position="973"/>
    </location>
</feature>
<feature type="compositionally biased region" description="Low complexity" evidence="3">
    <location>
        <begin position="818"/>
        <end position="831"/>
    </location>
</feature>
<dbReference type="InterPro" id="IPR011717">
    <property type="entry name" value="TPR-4"/>
</dbReference>
<dbReference type="Pfam" id="PF07721">
    <property type="entry name" value="TPR_4"/>
    <property type="match status" value="1"/>
</dbReference>
<feature type="compositionally biased region" description="Basic and acidic residues" evidence="3">
    <location>
        <begin position="803"/>
        <end position="814"/>
    </location>
</feature>
<feature type="compositionally biased region" description="Polar residues" evidence="3">
    <location>
        <begin position="562"/>
        <end position="574"/>
    </location>
</feature>
<feature type="compositionally biased region" description="Basic and acidic residues" evidence="3">
    <location>
        <begin position="899"/>
        <end position="909"/>
    </location>
</feature>
<dbReference type="InterPro" id="IPR019734">
    <property type="entry name" value="TPR_rpt"/>
</dbReference>
<feature type="region of interest" description="Disordered" evidence="3">
    <location>
        <begin position="472"/>
        <end position="512"/>
    </location>
</feature>
<evidence type="ECO:0000256" key="3">
    <source>
        <dbReference type="SAM" id="MobiDB-lite"/>
    </source>
</evidence>
<keyword evidence="2" id="KW-0802">TPR repeat</keyword>
<dbReference type="Pfam" id="PF13181">
    <property type="entry name" value="TPR_8"/>
    <property type="match status" value="1"/>
</dbReference>
<feature type="compositionally biased region" description="Polar residues" evidence="3">
    <location>
        <begin position="938"/>
        <end position="955"/>
    </location>
</feature>
<protein>
    <recommendedName>
        <fullName evidence="6">TPR-like protein</fullName>
    </recommendedName>
</protein>
<feature type="compositionally biased region" description="Basic residues" evidence="3">
    <location>
        <begin position="546"/>
        <end position="557"/>
    </location>
</feature>
<dbReference type="Pfam" id="PF13374">
    <property type="entry name" value="TPR_10"/>
    <property type="match status" value="1"/>
</dbReference>
<name>A0A6A7C800_9PEZI</name>
<proteinExistence type="predicted"/>
<feature type="compositionally biased region" description="Basic residues" evidence="3">
    <location>
        <begin position="888"/>
        <end position="898"/>
    </location>
</feature>
<keyword evidence="1" id="KW-0677">Repeat</keyword>
<sequence>MANRSTQTKASAAVVHERSLRFRDHSPMVLKLKQLGLGTPKPGKMEQLATFYKRNMDGFRKKYGPNHPLTMKTTETLSHIYTFLGRLDDAAALLPSPNIKHTAPFHYSDLDKAHHAGTVHLILGNASPATEHLQLAWSKKDRILPPTALKTHELAYTLGSLYRQTSHPNLSAPLLHQSIAGFTTHGDSAVDLRLGATLELALLSLTQNQPLQCESLLLSAATFSTQTLGPNNLIAISAAEHLGTLYSTLNRSADAEVWLLRCIEMMNDKLGKFHPALETPLTMLAEVFIKEARLEAAMEAAKKAHLLSCADGGPSVRALALLGRTSAKLGRYEEAVEMLEVVRRNARRDEREVVVACVELGVVYIKLGRVEEGRELLREEQMRLKRLGLGKSNLVGEVERYLRLWCVRERKLGEGLRFFNAVVGWAWKDKEVMEAVRCRAARAERDEIRADTGPGSEEAAVKLDGLDGRGRAVDEAKSLPNGLTTHPTGLGSKEAADLPDEAGQQETKSEQICSNEAENVTISNAIEQPPQHQPLEKDKMSESQKKRQKPKEKKQRMREKSGNYSSTNEATTSKPPARPEHVMGDASSLNNGSTTHMSETGPEGTKIEQQCLDEANATRETGARSQLPPHETDAQSDQNSQDAPFQQPPQKGKLTETQKQRHKEKLKKSKKQRLREQSTNHSNQVRAADDTTVWEPPVQPNHVAEATAPDDPEHATRLLFHEQQPLTSENLDPGEVVHLSEVQDTQIMNTPAQNKPATETKIKEPTILLSPNASIPSDQPIQPLELTKSQKQRAKRKRQKLRSQRDAFLDEFERLAASSKDSLSLEDTSSSEWKDRSDDGETGTGREYADENTDCEMGTSPELYPQEQGGTSDQSQQRTEGEKLTKSQMKRQRQKLRRQQQEMEGHEGQEASTDDADEATSEQADHVTEGAVPDEQKSLTNDSTTQQPQPSTSEDIFSDEVTHLPDDDTRTEETQVENNPATKTESTLLPPEPSPQPNRKVNFTKTQREKQKKKRQRMRHQSGNHSQEEVAKLPVEEVRELLGDNSVESGIEEPVQEKETLARAPISNCFGFMGVDISIYEGGSCAGIGEGGADGLAEGENIAPAEPEGNTLAKTKAEASTDIPVNGPANGPVSPPVNESGKMEDSGRASTYFSANTAANTAANAPANASFNAAVNAAAIVSAPAPANPRATAPSAPVLLYTSSILTLPLGPSTQATIRESTIRIGDLQALYRQAKHDWKLRDALKGLMAGCGTVEEVRVVQQAWREMGGRD</sequence>
<feature type="compositionally biased region" description="Basic residues" evidence="3">
    <location>
        <begin position="790"/>
        <end position="802"/>
    </location>
</feature>
<feature type="compositionally biased region" description="Basic and acidic residues" evidence="3">
    <location>
        <begin position="534"/>
        <end position="545"/>
    </location>
</feature>
<evidence type="ECO:0008006" key="6">
    <source>
        <dbReference type="Google" id="ProtNLM"/>
    </source>
</evidence>
<organism evidence="4 5">
    <name type="scientific">Piedraia hortae CBS 480.64</name>
    <dbReference type="NCBI Taxonomy" id="1314780"/>
    <lineage>
        <taxon>Eukaryota</taxon>
        <taxon>Fungi</taxon>
        <taxon>Dikarya</taxon>
        <taxon>Ascomycota</taxon>
        <taxon>Pezizomycotina</taxon>
        <taxon>Dothideomycetes</taxon>
        <taxon>Dothideomycetidae</taxon>
        <taxon>Capnodiales</taxon>
        <taxon>Piedraiaceae</taxon>
        <taxon>Piedraia</taxon>
    </lineage>
</organism>
<feature type="compositionally biased region" description="Polar residues" evidence="3">
    <location>
        <begin position="635"/>
        <end position="644"/>
    </location>
</feature>
<evidence type="ECO:0000313" key="5">
    <source>
        <dbReference type="Proteomes" id="UP000799421"/>
    </source>
</evidence>
<feature type="region of interest" description="Disordered" evidence="3">
    <location>
        <begin position="525"/>
        <end position="713"/>
    </location>
</feature>
<feature type="region of interest" description="Disordered" evidence="3">
    <location>
        <begin position="1120"/>
        <end position="1147"/>
    </location>
</feature>
<feature type="compositionally biased region" description="Polar residues" evidence="3">
    <location>
        <begin position="868"/>
        <end position="878"/>
    </location>
</feature>
<feature type="region of interest" description="Disordered" evidence="3">
    <location>
        <begin position="742"/>
        <end position="1034"/>
    </location>
</feature>
<dbReference type="AlphaFoldDB" id="A0A6A7C800"/>
<accession>A0A6A7C800</accession>
<gene>
    <name evidence="4" type="ORF">K470DRAFT_267742</name>
</gene>
<dbReference type="Gene3D" id="1.25.40.10">
    <property type="entry name" value="Tetratricopeptide repeat domain"/>
    <property type="match status" value="3"/>
</dbReference>
<feature type="compositionally biased region" description="Polar residues" evidence="3">
    <location>
        <begin position="742"/>
        <end position="757"/>
    </location>
</feature>
<dbReference type="OrthoDB" id="413723at2759"/>
<evidence type="ECO:0000256" key="2">
    <source>
        <dbReference type="ARBA" id="ARBA00022803"/>
    </source>
</evidence>